<evidence type="ECO:0000256" key="1">
    <source>
        <dbReference type="SAM" id="MobiDB-lite"/>
    </source>
</evidence>
<evidence type="ECO:0000313" key="4">
    <source>
        <dbReference type="EMBL" id="KAF5350627.1"/>
    </source>
</evidence>
<dbReference type="Pfam" id="PF17733">
    <property type="entry name" value="KPWE_dom"/>
    <property type="match status" value="1"/>
</dbReference>
<dbReference type="InterPro" id="IPR040554">
    <property type="entry name" value="KPWE_PEX14_dom"/>
</dbReference>
<dbReference type="PANTHER" id="PTHR36855">
    <property type="entry name" value="CHROMOSOME 10, WHOLE GENOME SHOTGUN SEQUENCE"/>
    <property type="match status" value="1"/>
</dbReference>
<feature type="region of interest" description="Disordered" evidence="1">
    <location>
        <begin position="1"/>
        <end position="24"/>
    </location>
</feature>
<dbReference type="OrthoDB" id="9936937at2759"/>
<dbReference type="EMBL" id="JAACJO010000014">
    <property type="protein sequence ID" value="KAF5350627.1"/>
    <property type="molecule type" value="Genomic_DNA"/>
</dbReference>
<evidence type="ECO:0000313" key="5">
    <source>
        <dbReference type="Proteomes" id="UP000559027"/>
    </source>
</evidence>
<protein>
    <submittedName>
        <fullName evidence="4">Uncharacterized protein</fullName>
    </submittedName>
</protein>
<keyword evidence="5" id="KW-1185">Reference proteome</keyword>
<dbReference type="AlphaFoldDB" id="A0A8H5CZ30"/>
<proteinExistence type="predicted"/>
<accession>A0A8H5CZ30</accession>
<evidence type="ECO:0000259" key="2">
    <source>
        <dbReference type="Pfam" id="PF17733"/>
    </source>
</evidence>
<feature type="compositionally biased region" description="Polar residues" evidence="1">
    <location>
        <begin position="170"/>
        <end position="187"/>
    </location>
</feature>
<dbReference type="Proteomes" id="UP000559027">
    <property type="component" value="Unassembled WGS sequence"/>
</dbReference>
<feature type="domain" description="PEX14-like helix-turn-helix" evidence="3">
    <location>
        <begin position="16"/>
        <end position="82"/>
    </location>
</feature>
<dbReference type="InterPro" id="IPR058841">
    <property type="entry name" value="HTH_76"/>
</dbReference>
<comment type="caution">
    <text evidence="4">The sequence shown here is derived from an EMBL/GenBank/DDBJ whole genome shotgun (WGS) entry which is preliminary data.</text>
</comment>
<dbReference type="PANTHER" id="PTHR36855:SF1">
    <property type="entry name" value="PEROXISOME MEMBRANE ANCHOR PROTEIN PEX14P N-TERMINAL DOMAIN-CONTAINING PROTEIN"/>
    <property type="match status" value="1"/>
</dbReference>
<organism evidence="4 5">
    <name type="scientific">Leucocoprinus leucothites</name>
    <dbReference type="NCBI Taxonomy" id="201217"/>
    <lineage>
        <taxon>Eukaryota</taxon>
        <taxon>Fungi</taxon>
        <taxon>Dikarya</taxon>
        <taxon>Basidiomycota</taxon>
        <taxon>Agaricomycotina</taxon>
        <taxon>Agaricomycetes</taxon>
        <taxon>Agaricomycetidae</taxon>
        <taxon>Agaricales</taxon>
        <taxon>Agaricineae</taxon>
        <taxon>Agaricaceae</taxon>
        <taxon>Leucocoprinus</taxon>
    </lineage>
</organism>
<dbReference type="Pfam" id="PF25871">
    <property type="entry name" value="HTH_76"/>
    <property type="match status" value="1"/>
</dbReference>
<gene>
    <name evidence="4" type="ORF">D9756_008692</name>
</gene>
<feature type="domain" description="Peroxisomal membrane protein PEX14-like KPWE" evidence="2">
    <location>
        <begin position="119"/>
        <end position="167"/>
    </location>
</feature>
<feature type="compositionally biased region" description="Basic and acidic residues" evidence="1">
    <location>
        <begin position="74"/>
        <end position="84"/>
    </location>
</feature>
<name>A0A8H5CZ30_9AGAR</name>
<feature type="compositionally biased region" description="Low complexity" evidence="1">
    <location>
        <begin position="91"/>
        <end position="104"/>
    </location>
</feature>
<feature type="region of interest" description="Disordered" evidence="1">
    <location>
        <begin position="72"/>
        <end position="119"/>
    </location>
</feature>
<sequence length="187" mass="20616">MSTQPELQQSTPTPHEQYASYPFDTDEVYQQGLASILASGALANAATPEDRDEILRRTRVFYFNKTTGNSITLDEAREFEESLPKEAPSQLGTSTTTSPLATAPGPTPTSDKTQSEEEPRVLTFAELKELIESGRLDQIPNNKIIPNDLNEAPPSQSTTQTRKKPWEIASENSDVMVSTTELPTETQ</sequence>
<reference evidence="4 5" key="1">
    <citation type="journal article" date="2020" name="ISME J.">
        <title>Uncovering the hidden diversity of litter-decomposition mechanisms in mushroom-forming fungi.</title>
        <authorList>
            <person name="Floudas D."/>
            <person name="Bentzer J."/>
            <person name="Ahren D."/>
            <person name="Johansson T."/>
            <person name="Persson P."/>
            <person name="Tunlid A."/>
        </authorList>
    </citation>
    <scope>NUCLEOTIDE SEQUENCE [LARGE SCALE GENOMIC DNA]</scope>
    <source>
        <strain evidence="4 5">CBS 146.42</strain>
    </source>
</reference>
<evidence type="ECO:0000259" key="3">
    <source>
        <dbReference type="Pfam" id="PF25871"/>
    </source>
</evidence>
<feature type="region of interest" description="Disordered" evidence="1">
    <location>
        <begin position="133"/>
        <end position="187"/>
    </location>
</feature>
<feature type="compositionally biased region" description="Polar residues" evidence="1">
    <location>
        <begin position="1"/>
        <end position="14"/>
    </location>
</feature>